<name>A0ABS6EDN8_9CLOT</name>
<protein>
    <submittedName>
        <fullName evidence="4">GNAT family N-acetyltransferase</fullName>
    </submittedName>
</protein>
<sequence length="174" mass="20410">MSISLELVSEYNANDIYNFEIENRTYFEETLPSRGDEYYKMEVFKEIIKEIIIEQNHGECYMYIIRNKLGKMVGRVNFFSIRNNEVKTVELGYRIGKNENGNGYATEAVRIALEKGFRDYKFEKVEAGTSLDNIGSQRVLEKNGFVITRKIENHIQINGKWIDSLIFVKMNTDY</sequence>
<evidence type="ECO:0000259" key="3">
    <source>
        <dbReference type="PROSITE" id="PS51186"/>
    </source>
</evidence>
<keyword evidence="2" id="KW-0012">Acyltransferase</keyword>
<dbReference type="Pfam" id="PF13302">
    <property type="entry name" value="Acetyltransf_3"/>
    <property type="match status" value="1"/>
</dbReference>
<dbReference type="InterPro" id="IPR051531">
    <property type="entry name" value="N-acetyltransferase"/>
</dbReference>
<proteinExistence type="predicted"/>
<keyword evidence="5" id="KW-1185">Reference proteome</keyword>
<accession>A0ABS6EDN8</accession>
<dbReference type="PANTHER" id="PTHR43792">
    <property type="entry name" value="GNAT FAMILY, PUTATIVE (AFU_ORTHOLOGUE AFUA_3G00765)-RELATED-RELATED"/>
    <property type="match status" value="1"/>
</dbReference>
<organism evidence="4 5">
    <name type="scientific">Clostridium mobile</name>
    <dbReference type="NCBI Taxonomy" id="2841512"/>
    <lineage>
        <taxon>Bacteria</taxon>
        <taxon>Bacillati</taxon>
        <taxon>Bacillota</taxon>
        <taxon>Clostridia</taxon>
        <taxon>Eubacteriales</taxon>
        <taxon>Clostridiaceae</taxon>
        <taxon>Clostridium</taxon>
    </lineage>
</organism>
<evidence type="ECO:0000256" key="1">
    <source>
        <dbReference type="ARBA" id="ARBA00022679"/>
    </source>
</evidence>
<dbReference type="EMBL" id="JAHLQF010000001">
    <property type="protein sequence ID" value="MBU5483321.1"/>
    <property type="molecule type" value="Genomic_DNA"/>
</dbReference>
<evidence type="ECO:0000256" key="2">
    <source>
        <dbReference type="ARBA" id="ARBA00023315"/>
    </source>
</evidence>
<reference evidence="4 5" key="1">
    <citation type="submission" date="2021-06" db="EMBL/GenBank/DDBJ databases">
        <authorList>
            <person name="Sun Q."/>
            <person name="Li D."/>
        </authorList>
    </citation>
    <scope>NUCLEOTIDE SEQUENCE [LARGE SCALE GENOMIC DNA]</scope>
    <source>
        <strain evidence="4 5">MSJ-11</strain>
    </source>
</reference>
<evidence type="ECO:0000313" key="5">
    <source>
        <dbReference type="Proteomes" id="UP000726170"/>
    </source>
</evidence>
<gene>
    <name evidence="4" type="ORF">KQI86_03210</name>
</gene>
<dbReference type="InterPro" id="IPR000182">
    <property type="entry name" value="GNAT_dom"/>
</dbReference>
<comment type="caution">
    <text evidence="4">The sequence shown here is derived from an EMBL/GenBank/DDBJ whole genome shotgun (WGS) entry which is preliminary data.</text>
</comment>
<dbReference type="RefSeq" id="WP_216437707.1">
    <property type="nucleotide sequence ID" value="NZ_JAHLQF010000001.1"/>
</dbReference>
<keyword evidence="1" id="KW-0808">Transferase</keyword>
<dbReference type="Proteomes" id="UP000726170">
    <property type="component" value="Unassembled WGS sequence"/>
</dbReference>
<feature type="domain" description="N-acetyltransferase" evidence="3">
    <location>
        <begin position="17"/>
        <end position="163"/>
    </location>
</feature>
<evidence type="ECO:0000313" key="4">
    <source>
        <dbReference type="EMBL" id="MBU5483321.1"/>
    </source>
</evidence>
<dbReference type="PROSITE" id="PS51186">
    <property type="entry name" value="GNAT"/>
    <property type="match status" value="1"/>
</dbReference>
<dbReference type="PANTHER" id="PTHR43792:SF8">
    <property type="entry name" value="[RIBOSOMAL PROTEIN US5]-ALANINE N-ACETYLTRANSFERASE"/>
    <property type="match status" value="1"/>
</dbReference>